<proteinExistence type="predicted"/>
<evidence type="ECO:0000313" key="4">
    <source>
        <dbReference type="Proteomes" id="UP000054359"/>
    </source>
</evidence>
<dbReference type="EMBL" id="KK121574">
    <property type="protein sequence ID" value="KFM80751.1"/>
    <property type="molecule type" value="Genomic_DNA"/>
</dbReference>
<protein>
    <recommendedName>
        <fullName evidence="2">Deltamethrin resistance protein prag01 domain-containing protein</fullName>
    </recommendedName>
</protein>
<dbReference type="InterPro" id="IPR031973">
    <property type="entry name" value="Deltameth_res_prag01"/>
</dbReference>
<reference evidence="3 4" key="1">
    <citation type="submission" date="2013-11" db="EMBL/GenBank/DDBJ databases">
        <title>Genome sequencing of Stegodyphus mimosarum.</title>
        <authorList>
            <person name="Bechsgaard J."/>
        </authorList>
    </citation>
    <scope>NUCLEOTIDE SEQUENCE [LARGE SCALE GENOMIC DNA]</scope>
</reference>
<organism evidence="3 4">
    <name type="scientific">Stegodyphus mimosarum</name>
    <name type="common">African social velvet spider</name>
    <dbReference type="NCBI Taxonomy" id="407821"/>
    <lineage>
        <taxon>Eukaryota</taxon>
        <taxon>Metazoa</taxon>
        <taxon>Ecdysozoa</taxon>
        <taxon>Arthropoda</taxon>
        <taxon>Chelicerata</taxon>
        <taxon>Arachnida</taxon>
        <taxon>Araneae</taxon>
        <taxon>Araneomorphae</taxon>
        <taxon>Entelegynae</taxon>
        <taxon>Eresoidea</taxon>
        <taxon>Eresidae</taxon>
        <taxon>Stegodyphus</taxon>
    </lineage>
</organism>
<dbReference type="Pfam" id="PF16020">
    <property type="entry name" value="Deltameth_res"/>
    <property type="match status" value="1"/>
</dbReference>
<name>A0A087UTR2_STEMI</name>
<keyword evidence="1" id="KW-0812">Transmembrane</keyword>
<keyword evidence="4" id="KW-1185">Reference proteome</keyword>
<accession>A0A087UTR2</accession>
<evidence type="ECO:0000313" key="3">
    <source>
        <dbReference type="EMBL" id="KFM80751.1"/>
    </source>
</evidence>
<evidence type="ECO:0000256" key="1">
    <source>
        <dbReference type="SAM" id="Phobius"/>
    </source>
</evidence>
<dbReference type="OrthoDB" id="9981889at2759"/>
<evidence type="ECO:0000259" key="2">
    <source>
        <dbReference type="Pfam" id="PF16020"/>
    </source>
</evidence>
<keyword evidence="1" id="KW-1133">Transmembrane helix</keyword>
<keyword evidence="1" id="KW-0472">Membrane</keyword>
<feature type="transmembrane region" description="Helical" evidence="1">
    <location>
        <begin position="98"/>
        <end position="121"/>
    </location>
</feature>
<dbReference type="AlphaFoldDB" id="A0A087UTR2"/>
<dbReference type="Proteomes" id="UP000054359">
    <property type="component" value="Unassembled WGS sequence"/>
</dbReference>
<feature type="non-terminal residue" evidence="3">
    <location>
        <position position="132"/>
    </location>
</feature>
<sequence>MNLSVLYIAIFNECTSTQLNNYCPCRPYRYYIYFFRISAMFSKILVNARRNISKLIRPHRRYMSDYTPSLKEPHMNDFPVPHEPFEVGYKRRQIGNNFVLVCGIVFFAATCSFVSQSGIFVPCLTPPKKNLE</sequence>
<gene>
    <name evidence="3" type="ORF">X975_07636</name>
</gene>
<feature type="domain" description="Deltamethrin resistance protein prag01" evidence="2">
    <location>
        <begin position="76"/>
        <end position="120"/>
    </location>
</feature>